<protein>
    <submittedName>
        <fullName evidence="1">Uncharacterized protein</fullName>
    </submittedName>
</protein>
<comment type="caution">
    <text evidence="1">The sequence shown here is derived from an EMBL/GenBank/DDBJ whole genome shotgun (WGS) entry which is preliminary data.</text>
</comment>
<evidence type="ECO:0000313" key="2">
    <source>
        <dbReference type="Proteomes" id="UP000663852"/>
    </source>
</evidence>
<sequence length="14" mass="1728">MRYQHRTVPSRPVT</sequence>
<accession>A0A815XYT5</accession>
<name>A0A815XYT5_ADIRI</name>
<dbReference type="EMBL" id="CAJNOJ010003242">
    <property type="protein sequence ID" value="CAF1563441.1"/>
    <property type="molecule type" value="Genomic_DNA"/>
</dbReference>
<organism evidence="1 2">
    <name type="scientific">Adineta ricciae</name>
    <name type="common">Rotifer</name>
    <dbReference type="NCBI Taxonomy" id="249248"/>
    <lineage>
        <taxon>Eukaryota</taxon>
        <taxon>Metazoa</taxon>
        <taxon>Spiralia</taxon>
        <taxon>Gnathifera</taxon>
        <taxon>Rotifera</taxon>
        <taxon>Eurotatoria</taxon>
        <taxon>Bdelloidea</taxon>
        <taxon>Adinetida</taxon>
        <taxon>Adinetidae</taxon>
        <taxon>Adineta</taxon>
    </lineage>
</organism>
<dbReference type="Proteomes" id="UP000663852">
    <property type="component" value="Unassembled WGS sequence"/>
</dbReference>
<evidence type="ECO:0000313" key="1">
    <source>
        <dbReference type="EMBL" id="CAF1563441.1"/>
    </source>
</evidence>
<gene>
    <name evidence="1" type="ORF">EDS130_LOCUS46701</name>
</gene>
<reference evidence="1" key="1">
    <citation type="submission" date="2021-02" db="EMBL/GenBank/DDBJ databases">
        <authorList>
            <person name="Nowell W R."/>
        </authorList>
    </citation>
    <scope>NUCLEOTIDE SEQUENCE</scope>
</reference>
<feature type="non-terminal residue" evidence="1">
    <location>
        <position position="14"/>
    </location>
</feature>
<proteinExistence type="predicted"/>